<dbReference type="Proteomes" id="UP001209878">
    <property type="component" value="Unassembled WGS sequence"/>
</dbReference>
<dbReference type="EMBL" id="JAODUO010000211">
    <property type="protein sequence ID" value="KAK2186187.1"/>
    <property type="molecule type" value="Genomic_DNA"/>
</dbReference>
<dbReference type="PROSITE" id="PS00028">
    <property type="entry name" value="ZINC_FINGER_C2H2_1"/>
    <property type="match status" value="1"/>
</dbReference>
<dbReference type="Gene3D" id="3.30.710.10">
    <property type="entry name" value="Potassium Channel Kv1.1, Chain A"/>
    <property type="match status" value="1"/>
</dbReference>
<dbReference type="PROSITE" id="PS50157">
    <property type="entry name" value="ZINC_FINGER_C2H2_2"/>
    <property type="match status" value="2"/>
</dbReference>
<evidence type="ECO:0000313" key="12">
    <source>
        <dbReference type="Proteomes" id="UP001209878"/>
    </source>
</evidence>
<dbReference type="Gene3D" id="1.25.40.420">
    <property type="match status" value="1"/>
</dbReference>
<evidence type="ECO:0000256" key="8">
    <source>
        <dbReference type="SAM" id="MobiDB-lite"/>
    </source>
</evidence>
<evidence type="ECO:0000313" key="11">
    <source>
        <dbReference type="EMBL" id="KAK2186187.1"/>
    </source>
</evidence>
<feature type="compositionally biased region" description="Acidic residues" evidence="8">
    <location>
        <begin position="497"/>
        <end position="517"/>
    </location>
</feature>
<evidence type="ECO:0000256" key="1">
    <source>
        <dbReference type="ARBA" id="ARBA00004123"/>
    </source>
</evidence>
<evidence type="ECO:0000259" key="9">
    <source>
        <dbReference type="PROSITE" id="PS50097"/>
    </source>
</evidence>
<organism evidence="11 12">
    <name type="scientific">Ridgeia piscesae</name>
    <name type="common">Tubeworm</name>
    <dbReference type="NCBI Taxonomy" id="27915"/>
    <lineage>
        <taxon>Eukaryota</taxon>
        <taxon>Metazoa</taxon>
        <taxon>Spiralia</taxon>
        <taxon>Lophotrochozoa</taxon>
        <taxon>Annelida</taxon>
        <taxon>Polychaeta</taxon>
        <taxon>Sedentaria</taxon>
        <taxon>Canalipalpata</taxon>
        <taxon>Sabellida</taxon>
        <taxon>Siboglinidae</taxon>
        <taxon>Ridgeia</taxon>
    </lineage>
</organism>
<protein>
    <submittedName>
        <fullName evidence="11">Uncharacterized protein</fullName>
    </submittedName>
</protein>
<evidence type="ECO:0000259" key="10">
    <source>
        <dbReference type="PROSITE" id="PS50157"/>
    </source>
</evidence>
<dbReference type="Pfam" id="PF07707">
    <property type="entry name" value="BACK"/>
    <property type="match status" value="1"/>
</dbReference>
<keyword evidence="3" id="KW-0677">Repeat</keyword>
<dbReference type="CDD" id="cd18186">
    <property type="entry name" value="BTB_POZ_ZBTB_KLHL-like"/>
    <property type="match status" value="1"/>
</dbReference>
<dbReference type="SMART" id="SM00355">
    <property type="entry name" value="ZnF_C2H2"/>
    <property type="match status" value="4"/>
</dbReference>
<evidence type="ECO:0000256" key="4">
    <source>
        <dbReference type="ARBA" id="ARBA00022771"/>
    </source>
</evidence>
<feature type="domain" description="C2H2-type" evidence="10">
    <location>
        <begin position="636"/>
        <end position="663"/>
    </location>
</feature>
<evidence type="ECO:0000256" key="7">
    <source>
        <dbReference type="PROSITE-ProRule" id="PRU00042"/>
    </source>
</evidence>
<dbReference type="PROSITE" id="PS50097">
    <property type="entry name" value="BTB"/>
    <property type="match status" value="1"/>
</dbReference>
<feature type="compositionally biased region" description="Basic and acidic residues" evidence="8">
    <location>
        <begin position="397"/>
        <end position="424"/>
    </location>
</feature>
<dbReference type="GO" id="GO:0005634">
    <property type="term" value="C:nucleus"/>
    <property type="evidence" value="ECO:0007669"/>
    <property type="project" value="UniProtKB-SubCell"/>
</dbReference>
<gene>
    <name evidence="11" type="ORF">NP493_212g11000</name>
</gene>
<feature type="compositionally biased region" description="Polar residues" evidence="8">
    <location>
        <begin position="306"/>
        <end position="332"/>
    </location>
</feature>
<dbReference type="GO" id="GO:0000981">
    <property type="term" value="F:DNA-binding transcription factor activity, RNA polymerase II-specific"/>
    <property type="evidence" value="ECO:0007669"/>
    <property type="project" value="TreeGrafter"/>
</dbReference>
<dbReference type="InterPro" id="IPR013087">
    <property type="entry name" value="Znf_C2H2_type"/>
</dbReference>
<dbReference type="Pfam" id="PF00651">
    <property type="entry name" value="BTB"/>
    <property type="match status" value="1"/>
</dbReference>
<name>A0AAD9P137_RIDPI</name>
<feature type="compositionally biased region" description="Basic and acidic residues" evidence="8">
    <location>
        <begin position="484"/>
        <end position="496"/>
    </location>
</feature>
<comment type="caution">
    <text evidence="11">The sequence shown here is derived from an EMBL/GenBank/DDBJ whole genome shotgun (WGS) entry which is preliminary data.</text>
</comment>
<evidence type="ECO:0000256" key="2">
    <source>
        <dbReference type="ARBA" id="ARBA00022723"/>
    </source>
</evidence>
<comment type="subcellular location">
    <subcellularLocation>
        <location evidence="1">Nucleus</location>
    </subcellularLocation>
</comment>
<accession>A0AAD9P137</accession>
<evidence type="ECO:0000256" key="5">
    <source>
        <dbReference type="ARBA" id="ARBA00022833"/>
    </source>
</evidence>
<dbReference type="GO" id="GO:0008270">
    <property type="term" value="F:zinc ion binding"/>
    <property type="evidence" value="ECO:0007669"/>
    <property type="project" value="UniProtKB-KW"/>
</dbReference>
<dbReference type="InterPro" id="IPR036236">
    <property type="entry name" value="Znf_C2H2_sf"/>
</dbReference>
<keyword evidence="12" id="KW-1185">Reference proteome</keyword>
<feature type="region of interest" description="Disordered" evidence="8">
    <location>
        <begin position="302"/>
        <end position="343"/>
    </location>
</feature>
<dbReference type="SMART" id="SM00225">
    <property type="entry name" value="BTB"/>
    <property type="match status" value="1"/>
</dbReference>
<dbReference type="SUPFAM" id="SSF57667">
    <property type="entry name" value="beta-beta-alpha zinc fingers"/>
    <property type="match status" value="1"/>
</dbReference>
<dbReference type="SUPFAM" id="SSF54695">
    <property type="entry name" value="POZ domain"/>
    <property type="match status" value="1"/>
</dbReference>
<evidence type="ECO:0000256" key="6">
    <source>
        <dbReference type="ARBA" id="ARBA00023242"/>
    </source>
</evidence>
<dbReference type="InterPro" id="IPR011333">
    <property type="entry name" value="SKP1/BTB/POZ_sf"/>
</dbReference>
<keyword evidence="6" id="KW-0539">Nucleus</keyword>
<reference evidence="11" key="1">
    <citation type="journal article" date="2023" name="Mol. Biol. Evol.">
        <title>Third-Generation Sequencing Reveals the Adaptive Role of the Epigenome in Three Deep-Sea Polychaetes.</title>
        <authorList>
            <person name="Perez M."/>
            <person name="Aroh O."/>
            <person name="Sun Y."/>
            <person name="Lan Y."/>
            <person name="Juniper S.K."/>
            <person name="Young C.R."/>
            <person name="Angers B."/>
            <person name="Qian P.Y."/>
        </authorList>
    </citation>
    <scope>NUCLEOTIDE SEQUENCE</scope>
    <source>
        <strain evidence="11">R07B-5</strain>
    </source>
</reference>
<proteinExistence type="predicted"/>
<dbReference type="InterPro" id="IPR011705">
    <property type="entry name" value="BACK"/>
</dbReference>
<evidence type="ECO:0000256" key="3">
    <source>
        <dbReference type="ARBA" id="ARBA00022737"/>
    </source>
</evidence>
<dbReference type="InterPro" id="IPR000210">
    <property type="entry name" value="BTB/POZ_dom"/>
</dbReference>
<feature type="compositionally biased region" description="Basic residues" evidence="8">
    <location>
        <begin position="450"/>
        <end position="464"/>
    </location>
</feature>
<dbReference type="PANTHER" id="PTHR24394:SF44">
    <property type="entry name" value="ZINC FINGER PROTEIN 271-LIKE"/>
    <property type="match status" value="1"/>
</dbReference>
<dbReference type="AlphaFoldDB" id="A0AAD9P137"/>
<dbReference type="FunFam" id="3.30.160.60:FF:000145">
    <property type="entry name" value="Zinc finger protein 574"/>
    <property type="match status" value="1"/>
</dbReference>
<feature type="region of interest" description="Disordered" evidence="8">
    <location>
        <begin position="377"/>
        <end position="544"/>
    </location>
</feature>
<feature type="domain" description="C2H2-type" evidence="10">
    <location>
        <begin position="606"/>
        <end position="635"/>
    </location>
</feature>
<dbReference type="Gene3D" id="3.30.160.60">
    <property type="entry name" value="Classic Zinc Finger"/>
    <property type="match status" value="2"/>
</dbReference>
<feature type="compositionally biased region" description="Basic residues" evidence="8">
    <location>
        <begin position="425"/>
        <end position="442"/>
    </location>
</feature>
<sequence>MNFTENQQANAILDKIRMQKDKGRFCDVIFHLKDQEYLAHRNVLAACSPYFDSMLKMNKVAKEHMTINCTDHKVFEMLLDYVYTGKIIIDLNIVAELLKLSNQFMISKLKAYCSEYLERNLYPGNCFWTKELAERCGLQTLGKTAEAYMLANIIEVIEQNEVLEFPVGRMEAFLSNKSLPLVEELKVHLINRWTRRYLEERVPKYQMLLSFILWDKVNMYSVCKMLSDDPLFASSEWCMYSILQTLHDSVHVLPEGYTETMHHLKDKLVQGPALETNRLMHLAVSAAIGGLKDHTLEQCDEEKVNTDVTPSEKTLPSSARNAACNNNTSSCGGPTETKMEKKENDCEDAMNGSYDAMDEDSDTDDYDAEDEVFARSLHIDQSVDDEDEKTDTATTQRDAEMRAAKEEQDRKDTMQALREKYDVRAKHKRKGIPVKVRIPKSKIKMEMRVPKKRGRPPKLSCKKPIKTEHTKLSEPSAEPSAKLENPHRGDAERENTNYDDDDDIYEKDEQFEDENDQDYSPSDGEGPDGPDGESKEKKRGRKRKLHEKFSCPKCFYVTMSTTKLDHHLEHAHRDDTTYACSVCTFKSMWNREYYLHMKEHFPGPPFECDNEDCDYTADRIQPLLYHRMVHTNERPYECTVCNMRFRTKNNLTTHLRCHTGEHCFCLCLHL</sequence>
<feature type="domain" description="BTB" evidence="9">
    <location>
        <begin position="26"/>
        <end position="91"/>
    </location>
</feature>
<keyword evidence="2" id="KW-0479">Metal-binding</keyword>
<dbReference type="PANTHER" id="PTHR24394">
    <property type="entry name" value="ZINC FINGER PROTEIN"/>
    <property type="match status" value="1"/>
</dbReference>
<keyword evidence="5" id="KW-0862">Zinc</keyword>
<keyword evidence="4 7" id="KW-0863">Zinc-finger</keyword>